<dbReference type="InterPro" id="IPR013087">
    <property type="entry name" value="Znf_C2H2_type"/>
</dbReference>
<accession>A0AAD4QWM6</accession>
<dbReference type="Proteomes" id="UP001201812">
    <property type="component" value="Unassembled WGS sequence"/>
</dbReference>
<feature type="compositionally biased region" description="Polar residues" evidence="2">
    <location>
        <begin position="123"/>
        <end position="137"/>
    </location>
</feature>
<dbReference type="SUPFAM" id="SSF57667">
    <property type="entry name" value="beta-beta-alpha zinc fingers"/>
    <property type="match status" value="1"/>
</dbReference>
<comment type="caution">
    <text evidence="4">The sequence shown here is derived from an EMBL/GenBank/DDBJ whole genome shotgun (WGS) entry which is preliminary data.</text>
</comment>
<feature type="region of interest" description="Disordered" evidence="2">
    <location>
        <begin position="123"/>
        <end position="148"/>
    </location>
</feature>
<gene>
    <name evidence="4" type="ORF">DdX_19997</name>
</gene>
<evidence type="ECO:0000259" key="3">
    <source>
        <dbReference type="PROSITE" id="PS50157"/>
    </source>
</evidence>
<keyword evidence="1 4" id="KW-0479">Metal-binding</keyword>
<dbReference type="SMART" id="SM00355">
    <property type="entry name" value="ZnF_C2H2"/>
    <property type="match status" value="1"/>
</dbReference>
<dbReference type="InterPro" id="IPR036236">
    <property type="entry name" value="Znf_C2H2_sf"/>
</dbReference>
<sequence>MKTKINFLNCPICNTVVDNELDGLCIDKFFQKILSDVSGATEIEILSDGTFRVAPSHSAPIIPKVIDDEGPYVPEHSTTRTVDVKSESCSDVDDIEELGSVSSLDIDGEANQSNVETQSLHLPDTSTVSDTSQAVDHSTTHIDDTKSETDINVDNAERLDSISSYHIGSGINVNGAEAQILHDSDTSMASDTNQAEHSSNTKAGSRIDEKRFKCTQCSYESARKDNLEKHMSSHSANVRIPALKQVNWRITSVLTLERSLISVISASSPLGTSAL</sequence>
<feature type="region of interest" description="Disordered" evidence="2">
    <location>
        <begin position="68"/>
        <end position="89"/>
    </location>
</feature>
<feature type="domain" description="C2H2-type" evidence="3">
    <location>
        <begin position="212"/>
        <end position="239"/>
    </location>
</feature>
<feature type="compositionally biased region" description="Polar residues" evidence="2">
    <location>
        <begin position="187"/>
        <end position="203"/>
    </location>
</feature>
<evidence type="ECO:0000256" key="2">
    <source>
        <dbReference type="SAM" id="MobiDB-lite"/>
    </source>
</evidence>
<dbReference type="Pfam" id="PF13909">
    <property type="entry name" value="zf-H2C2_5"/>
    <property type="match status" value="1"/>
</dbReference>
<dbReference type="AlphaFoldDB" id="A0AAD4QWM6"/>
<feature type="region of interest" description="Disordered" evidence="2">
    <location>
        <begin position="187"/>
        <end position="207"/>
    </location>
</feature>
<reference evidence="4" key="1">
    <citation type="submission" date="2022-01" db="EMBL/GenBank/DDBJ databases">
        <title>Genome Sequence Resource for Two Populations of Ditylenchus destructor, the Migratory Endoparasitic Phytonematode.</title>
        <authorList>
            <person name="Zhang H."/>
            <person name="Lin R."/>
            <person name="Xie B."/>
        </authorList>
    </citation>
    <scope>NUCLEOTIDE SEQUENCE</scope>
    <source>
        <strain evidence="4">BazhouSP</strain>
    </source>
</reference>
<keyword evidence="1 4" id="KW-0862">Zinc</keyword>
<dbReference type="PROSITE" id="PS50157">
    <property type="entry name" value="ZINC_FINGER_C2H2_2"/>
    <property type="match status" value="1"/>
</dbReference>
<evidence type="ECO:0000313" key="4">
    <source>
        <dbReference type="EMBL" id="KAI1694657.1"/>
    </source>
</evidence>
<organism evidence="4 5">
    <name type="scientific">Ditylenchus destructor</name>
    <dbReference type="NCBI Taxonomy" id="166010"/>
    <lineage>
        <taxon>Eukaryota</taxon>
        <taxon>Metazoa</taxon>
        <taxon>Ecdysozoa</taxon>
        <taxon>Nematoda</taxon>
        <taxon>Chromadorea</taxon>
        <taxon>Rhabditida</taxon>
        <taxon>Tylenchina</taxon>
        <taxon>Tylenchomorpha</taxon>
        <taxon>Sphaerularioidea</taxon>
        <taxon>Anguinidae</taxon>
        <taxon>Anguininae</taxon>
        <taxon>Ditylenchus</taxon>
    </lineage>
</organism>
<proteinExistence type="predicted"/>
<name>A0AAD4QWM6_9BILA</name>
<dbReference type="GO" id="GO:0008270">
    <property type="term" value="F:zinc ion binding"/>
    <property type="evidence" value="ECO:0007669"/>
    <property type="project" value="UniProtKB-KW"/>
</dbReference>
<feature type="compositionally biased region" description="Basic and acidic residues" evidence="2">
    <location>
        <begin position="138"/>
        <end position="148"/>
    </location>
</feature>
<dbReference type="EMBL" id="JAKKPZ010000484">
    <property type="protein sequence ID" value="KAI1694657.1"/>
    <property type="molecule type" value="Genomic_DNA"/>
</dbReference>
<dbReference type="Gene3D" id="3.30.160.60">
    <property type="entry name" value="Classic Zinc Finger"/>
    <property type="match status" value="1"/>
</dbReference>
<evidence type="ECO:0000313" key="5">
    <source>
        <dbReference type="Proteomes" id="UP001201812"/>
    </source>
</evidence>
<keyword evidence="1 4" id="KW-0863">Zinc-finger</keyword>
<keyword evidence="5" id="KW-1185">Reference proteome</keyword>
<dbReference type="InterPro" id="IPR013083">
    <property type="entry name" value="Znf_RING/FYVE/PHD"/>
</dbReference>
<evidence type="ECO:0000256" key="1">
    <source>
        <dbReference type="PROSITE-ProRule" id="PRU00042"/>
    </source>
</evidence>
<dbReference type="FunFam" id="3.30.160.60:FF:001967">
    <property type="entry name" value="Ras-responsive element-binding protein"/>
    <property type="match status" value="1"/>
</dbReference>
<protein>
    <submittedName>
        <fullName evidence="4">C2H2-type zinc-finger domain-containing protein</fullName>
    </submittedName>
</protein>
<dbReference type="Gene3D" id="3.30.40.10">
    <property type="entry name" value="Zinc/RING finger domain, C3HC4 (zinc finger)"/>
    <property type="match status" value="1"/>
</dbReference>